<proteinExistence type="predicted"/>
<protein>
    <recommendedName>
        <fullName evidence="9">Cytochrome b561 domain-containing protein</fullName>
    </recommendedName>
</protein>
<keyword evidence="2" id="KW-0813">Transport</keyword>
<feature type="transmembrane region" description="Helical" evidence="7">
    <location>
        <begin position="465"/>
        <end position="487"/>
    </location>
</feature>
<dbReference type="SMART" id="SM00665">
    <property type="entry name" value="B561"/>
    <property type="match status" value="1"/>
</dbReference>
<evidence type="ECO:0000256" key="6">
    <source>
        <dbReference type="ARBA" id="ARBA00023136"/>
    </source>
</evidence>
<dbReference type="CDD" id="cd08760">
    <property type="entry name" value="Cyt_b561_FRRS1_like"/>
    <property type="match status" value="1"/>
</dbReference>
<dbReference type="OrthoDB" id="19261at2759"/>
<evidence type="ECO:0000259" key="9">
    <source>
        <dbReference type="PROSITE" id="PS50939"/>
    </source>
</evidence>
<dbReference type="PANTHER" id="PTHR47797:SF3">
    <property type="entry name" value="CYTOCHROME B561 DOMAIN-CONTAINING PROTEIN"/>
    <property type="match status" value="1"/>
</dbReference>
<dbReference type="EMBL" id="QEAP01000603">
    <property type="protein sequence ID" value="TPX63517.1"/>
    <property type="molecule type" value="Genomic_DNA"/>
</dbReference>
<name>A0A507EJH9_9FUNG</name>
<dbReference type="Gene3D" id="2.60.40.1210">
    <property type="entry name" value="Cellobiose dehydrogenase, cytochrome domain"/>
    <property type="match status" value="2"/>
</dbReference>
<sequence length="603" mass="63413">MRTTLLLSVLLAMLGMASCQRTGRVCNRASNMCMQVDVEAGSSTAIVSVWASASGWAAVGFGVSGMSGNAPAVVGWKNGADVVLSSRLLNGEVMPLPAKDSAVAVPLPASAAANAGTSALAFAFEMPASMFTGTRLGRLTNMNLFTISLRCAWAFSPSAPTNPSSQTSTFAQHSSQGSFIVPLTLRDAAAAVSPTSSSFVSPTPLSSIAINATQAVSSFCVDSSLTYCAIALRDSVKQTTSFTLYSSYTGWFAIGTGTQMAGSTMFVAWQNSQNKMVVSQRTASGHTEPRPATPSQSFTLESAPPAALSIPSGAKMVVTFVVPSSSNVISAAGASNFIYGVSNQKPTDPDSPTSSFSEHTSEGSFVLDVSKLGAVSSGAAAASNKDGLRLGHGITMFLAWGVLPFGLIFIARYMKSKMGHAWYLTHMGGFIIGVGGLTIVGLILIELQVADGVDRFLTSTHGKIGVAMCFALMPVQWVLGFVSNALFRLDRPAVPWWDQMHWWTGRALVILGIAQIHLGLEEYDSSTGVFVAYWIWIGVVLLGLFGFFGEFKLGGVVHHIKGDDGQSQNAPVNEAGDVTITDQYLSATSGSSNHELRERRAAK</sequence>
<dbReference type="SUPFAM" id="SSF49344">
    <property type="entry name" value="CBD9-like"/>
    <property type="match status" value="2"/>
</dbReference>
<feature type="signal peptide" evidence="8">
    <location>
        <begin position="1"/>
        <end position="19"/>
    </location>
</feature>
<evidence type="ECO:0000256" key="1">
    <source>
        <dbReference type="ARBA" id="ARBA00004370"/>
    </source>
</evidence>
<dbReference type="PROSITE" id="PS51257">
    <property type="entry name" value="PROKAR_LIPOPROTEIN"/>
    <property type="match status" value="1"/>
</dbReference>
<feature type="transmembrane region" description="Helical" evidence="7">
    <location>
        <begin position="423"/>
        <end position="445"/>
    </location>
</feature>
<dbReference type="PANTHER" id="PTHR47797">
    <property type="entry name" value="DEHYDROGENASE, PUTATIVE (AFU_ORTHOLOGUE AFUA_8G05805)-RELATED"/>
    <property type="match status" value="1"/>
</dbReference>
<evidence type="ECO:0000256" key="5">
    <source>
        <dbReference type="ARBA" id="ARBA00022989"/>
    </source>
</evidence>
<gene>
    <name evidence="10" type="ORF">CcCBS67573_g08663</name>
</gene>
<evidence type="ECO:0000313" key="10">
    <source>
        <dbReference type="EMBL" id="TPX63517.1"/>
    </source>
</evidence>
<dbReference type="GO" id="GO:0016020">
    <property type="term" value="C:membrane"/>
    <property type="evidence" value="ECO:0007669"/>
    <property type="project" value="UniProtKB-SubCell"/>
</dbReference>
<dbReference type="InterPro" id="IPR006593">
    <property type="entry name" value="Cyt_b561/ferric_Rdtase_TM"/>
</dbReference>
<reference evidence="10 11" key="1">
    <citation type="journal article" date="2019" name="Sci. Rep.">
        <title>Comparative genomics of chytrid fungi reveal insights into the obligate biotrophic and pathogenic lifestyle of Synchytrium endobioticum.</title>
        <authorList>
            <person name="van de Vossenberg B.T.L.H."/>
            <person name="Warris S."/>
            <person name="Nguyen H.D.T."/>
            <person name="van Gent-Pelzer M.P.E."/>
            <person name="Joly D.L."/>
            <person name="van de Geest H.C."/>
            <person name="Bonants P.J.M."/>
            <person name="Smith D.S."/>
            <person name="Levesque C.A."/>
            <person name="van der Lee T.A.J."/>
        </authorList>
    </citation>
    <scope>NUCLEOTIDE SEQUENCE [LARGE SCALE GENOMIC DNA]</scope>
    <source>
        <strain evidence="10 11">CBS 675.73</strain>
    </source>
</reference>
<dbReference type="InterPro" id="IPR015920">
    <property type="entry name" value="Cellobiose_DH-like_cyt"/>
</dbReference>
<comment type="subcellular location">
    <subcellularLocation>
        <location evidence="1">Membrane</location>
    </subcellularLocation>
</comment>
<evidence type="ECO:0000256" key="2">
    <source>
        <dbReference type="ARBA" id="ARBA00022448"/>
    </source>
</evidence>
<dbReference type="SMART" id="SM00664">
    <property type="entry name" value="DoH"/>
    <property type="match status" value="2"/>
</dbReference>
<evidence type="ECO:0000256" key="4">
    <source>
        <dbReference type="ARBA" id="ARBA00022982"/>
    </source>
</evidence>
<dbReference type="CDD" id="cd09630">
    <property type="entry name" value="CDH_like_cytochrome"/>
    <property type="match status" value="2"/>
</dbReference>
<evidence type="ECO:0000256" key="8">
    <source>
        <dbReference type="SAM" id="SignalP"/>
    </source>
</evidence>
<feature type="transmembrane region" description="Helical" evidence="7">
    <location>
        <begin position="499"/>
        <end position="518"/>
    </location>
</feature>
<evidence type="ECO:0000256" key="7">
    <source>
        <dbReference type="SAM" id="Phobius"/>
    </source>
</evidence>
<comment type="caution">
    <text evidence="10">The sequence shown here is derived from an EMBL/GenBank/DDBJ whole genome shotgun (WGS) entry which is preliminary data.</text>
</comment>
<dbReference type="Pfam" id="PF16010">
    <property type="entry name" value="CDH-cyt"/>
    <property type="match status" value="2"/>
</dbReference>
<dbReference type="InterPro" id="IPR005018">
    <property type="entry name" value="DOMON_domain"/>
</dbReference>
<dbReference type="Proteomes" id="UP000320333">
    <property type="component" value="Unassembled WGS sequence"/>
</dbReference>
<evidence type="ECO:0000313" key="11">
    <source>
        <dbReference type="Proteomes" id="UP000320333"/>
    </source>
</evidence>
<organism evidence="10 11">
    <name type="scientific">Chytriomyces confervae</name>
    <dbReference type="NCBI Taxonomy" id="246404"/>
    <lineage>
        <taxon>Eukaryota</taxon>
        <taxon>Fungi</taxon>
        <taxon>Fungi incertae sedis</taxon>
        <taxon>Chytridiomycota</taxon>
        <taxon>Chytridiomycota incertae sedis</taxon>
        <taxon>Chytridiomycetes</taxon>
        <taxon>Chytridiales</taxon>
        <taxon>Chytriomycetaceae</taxon>
        <taxon>Chytriomyces</taxon>
    </lineage>
</organism>
<dbReference type="PROSITE" id="PS50939">
    <property type="entry name" value="CYTOCHROME_B561"/>
    <property type="match status" value="1"/>
</dbReference>
<evidence type="ECO:0000256" key="3">
    <source>
        <dbReference type="ARBA" id="ARBA00022692"/>
    </source>
</evidence>
<keyword evidence="6 7" id="KW-0472">Membrane</keyword>
<keyword evidence="8" id="KW-0732">Signal</keyword>
<keyword evidence="5 7" id="KW-1133">Transmembrane helix</keyword>
<feature type="chain" id="PRO_5021214162" description="Cytochrome b561 domain-containing protein" evidence="8">
    <location>
        <begin position="20"/>
        <end position="603"/>
    </location>
</feature>
<keyword evidence="3 7" id="KW-0812">Transmembrane</keyword>
<feature type="transmembrane region" description="Helical" evidence="7">
    <location>
        <begin position="390"/>
        <end position="411"/>
    </location>
</feature>
<dbReference type="STRING" id="246404.A0A507EJH9"/>
<accession>A0A507EJH9</accession>
<dbReference type="AlphaFoldDB" id="A0A507EJH9"/>
<feature type="transmembrane region" description="Helical" evidence="7">
    <location>
        <begin position="530"/>
        <end position="551"/>
    </location>
</feature>
<dbReference type="Pfam" id="PF03188">
    <property type="entry name" value="Cytochrom_B561"/>
    <property type="match status" value="1"/>
</dbReference>
<feature type="domain" description="Cytochrome b561" evidence="9">
    <location>
        <begin position="356"/>
        <end position="556"/>
    </location>
</feature>
<keyword evidence="11" id="KW-1185">Reference proteome</keyword>
<keyword evidence="4" id="KW-0249">Electron transport</keyword>